<comment type="similarity">
    <text evidence="1">Belongs to the phD/YefM antitoxin family.</text>
</comment>
<dbReference type="InterPro" id="IPR036165">
    <property type="entry name" value="YefM-like_sf"/>
</dbReference>
<reference evidence="2 4" key="1">
    <citation type="submission" date="2019-11" db="EMBL/GenBank/DDBJ databases">
        <title>Eggerthellaceae novel genus isolated from the rectal contents of marmort.</title>
        <authorList>
            <person name="Zhang G."/>
        </authorList>
    </citation>
    <scope>NUCLEOTIDE SEQUENCE [LARGE SCALE GENOMIC DNA]</scope>
    <source>
        <strain evidence="4">zg-886</strain>
        <strain evidence="2">Zg-886</strain>
    </source>
</reference>
<evidence type="ECO:0000313" key="2">
    <source>
        <dbReference type="EMBL" id="NHM14158.1"/>
    </source>
</evidence>
<dbReference type="RefSeq" id="WP_166339334.1">
    <property type="nucleotide sequence ID" value="NZ_CP072829.1"/>
</dbReference>
<evidence type="ECO:0000256" key="1">
    <source>
        <dbReference type="ARBA" id="ARBA00009981"/>
    </source>
</evidence>
<dbReference type="KEGG" id="ebz:J7S26_07715"/>
<evidence type="ECO:0000313" key="3">
    <source>
        <dbReference type="EMBL" id="QTU84226.1"/>
    </source>
</evidence>
<gene>
    <name evidence="2" type="ORF">GMI68_05155</name>
    <name evidence="3" type="ORF">J7S26_07715</name>
</gene>
<accession>A0A9E6MR65</accession>
<dbReference type="SUPFAM" id="SSF143120">
    <property type="entry name" value="YefM-like"/>
    <property type="match status" value="1"/>
</dbReference>
<dbReference type="AlphaFoldDB" id="A0A9E6MR65"/>
<keyword evidence="4" id="KW-1185">Reference proteome</keyword>
<proteinExistence type="inferred from homology"/>
<dbReference type="EMBL" id="CP072829">
    <property type="protein sequence ID" value="QTU84226.1"/>
    <property type="molecule type" value="Genomic_DNA"/>
</dbReference>
<sequence>MVVPKGSIYSSTALATRQREVKDVADKHVVYITENGNGAYVFCSEEVFDRELQAAREEARYEAEMRCVLREARRQLDEGEYTSDVASFKQQILAKRGIHG</sequence>
<protein>
    <submittedName>
        <fullName evidence="3">Uncharacterized protein</fullName>
    </submittedName>
</protein>
<reference evidence="3" key="2">
    <citation type="submission" date="2021-04" db="EMBL/GenBank/DDBJ databases">
        <title>Novel species in family Eggerthellaceae.</title>
        <authorList>
            <person name="Zhang G."/>
        </authorList>
    </citation>
    <scope>NUCLEOTIDE SEQUENCE</scope>
    <source>
        <strain evidence="3">Zg-886</strain>
    </source>
</reference>
<evidence type="ECO:0000313" key="5">
    <source>
        <dbReference type="Proteomes" id="UP000671910"/>
    </source>
</evidence>
<name>A0A9E6MR65_9ACTN</name>
<dbReference type="EMBL" id="WPCR01000006">
    <property type="protein sequence ID" value="NHM14158.1"/>
    <property type="molecule type" value="Genomic_DNA"/>
</dbReference>
<dbReference type="Proteomes" id="UP000671910">
    <property type="component" value="Chromosome"/>
</dbReference>
<organism evidence="3 5">
    <name type="scientific">Xiamenia xianingshaonis</name>
    <dbReference type="NCBI Taxonomy" id="2682776"/>
    <lineage>
        <taxon>Bacteria</taxon>
        <taxon>Bacillati</taxon>
        <taxon>Actinomycetota</taxon>
        <taxon>Coriobacteriia</taxon>
        <taxon>Eggerthellales</taxon>
        <taxon>Eggerthellaceae</taxon>
        <taxon>Xiamenia</taxon>
    </lineage>
</organism>
<dbReference type="Proteomes" id="UP000636394">
    <property type="component" value="Unassembled WGS sequence"/>
</dbReference>
<evidence type="ECO:0000313" key="4">
    <source>
        <dbReference type="Proteomes" id="UP000636394"/>
    </source>
</evidence>